<feature type="compositionally biased region" description="Low complexity" evidence="1">
    <location>
        <begin position="333"/>
        <end position="342"/>
    </location>
</feature>
<name>X7ZBN2_MYCXE</name>
<protein>
    <recommendedName>
        <fullName evidence="2">DUF7159 domain-containing protein</fullName>
    </recommendedName>
</protein>
<feature type="compositionally biased region" description="Low complexity" evidence="1">
    <location>
        <begin position="385"/>
        <end position="406"/>
    </location>
</feature>
<organism evidence="3">
    <name type="scientific">Mycobacterium xenopi 4042</name>
    <dbReference type="NCBI Taxonomy" id="1299334"/>
    <lineage>
        <taxon>Bacteria</taxon>
        <taxon>Bacillati</taxon>
        <taxon>Actinomycetota</taxon>
        <taxon>Actinomycetes</taxon>
        <taxon>Mycobacteriales</taxon>
        <taxon>Mycobacteriaceae</taxon>
        <taxon>Mycobacterium</taxon>
    </lineage>
</organism>
<evidence type="ECO:0000259" key="2">
    <source>
        <dbReference type="Pfam" id="PF23717"/>
    </source>
</evidence>
<dbReference type="EMBL" id="JAOB01000080">
    <property type="protein sequence ID" value="EUA16000.1"/>
    <property type="molecule type" value="Genomic_DNA"/>
</dbReference>
<proteinExistence type="predicted"/>
<feature type="compositionally biased region" description="Low complexity" evidence="1">
    <location>
        <begin position="435"/>
        <end position="445"/>
    </location>
</feature>
<sequence>MLVEGENADGATVDEDHFEVAVDGDSATAAAADQVIAAILGTREAALEAGYQLTSTGVTWTDAQDAPVLRDALDSRQIDGVMLVGPLLATAALAQTVGTALGYEHIALLFVEPRSATLAVVNCADGSIVDLRRRLVNTVWGEGDTAELAADAAELTSMVCGLESLESRPQGVFIVGCGVDVVPIKQRLEEATTLPVSVPEEPDTALARGAALASANAPLFASSTAALAYAQDPGTGEVDQYAVARPTWTFPGRPAQRAGHWRIARCLTSSRSSPAATPADSTGRHCCGGSVVDWRCGAGCFAGRRCAADGRSATPTGGVWSSRPNRRGATDRATACAAASAPPAAPPPVASPAPAASPAPPTAAPSPPPETIPEPAPVVAPHPAPVHRTPAPQAPASQAPAPSTRIRGARRPAPQPRRRRASTPAAPPPRHSGRAATAASSACNAADDDVSAATVRHGADPDQSAPPAPPPDPSSHLRHTAARGTTSRAARTLRVTGAAEGLCDARRRWVRIRSRRFRSSNPRGGRRTARPVRADRQILDRAGDRAGWSVFFEDMARRSRREPETTGETGDGSG</sequence>
<dbReference type="AlphaFoldDB" id="X7ZBN2"/>
<feature type="domain" description="DUF7159" evidence="2">
    <location>
        <begin position="2"/>
        <end position="225"/>
    </location>
</feature>
<reference evidence="3" key="1">
    <citation type="submission" date="2014-01" db="EMBL/GenBank/DDBJ databases">
        <authorList>
            <person name="Brown-Elliot B."/>
            <person name="Wallace R."/>
            <person name="Lenaerts A."/>
            <person name="Ordway D."/>
            <person name="DeGroote M.A."/>
            <person name="Parker T."/>
            <person name="Sizemore C."/>
            <person name="Tallon L.J."/>
            <person name="Sadzewicz L.K."/>
            <person name="Sengamalay N."/>
            <person name="Fraser C.M."/>
            <person name="Hine E."/>
            <person name="Shefchek K.A."/>
            <person name="Das S.P."/>
            <person name="Tettelin H."/>
        </authorList>
    </citation>
    <scope>NUCLEOTIDE SEQUENCE [LARGE SCALE GENOMIC DNA]</scope>
    <source>
        <strain evidence="3">4042</strain>
    </source>
</reference>
<feature type="region of interest" description="Disordered" evidence="1">
    <location>
        <begin position="307"/>
        <end position="491"/>
    </location>
</feature>
<dbReference type="InterPro" id="IPR055583">
    <property type="entry name" value="DUF7159"/>
</dbReference>
<feature type="compositionally biased region" description="Pro residues" evidence="1">
    <location>
        <begin position="343"/>
        <end position="384"/>
    </location>
</feature>
<feature type="compositionally biased region" description="Low complexity" evidence="1">
    <location>
        <begin position="482"/>
        <end position="491"/>
    </location>
</feature>
<gene>
    <name evidence="3" type="ORF">I553_0975</name>
</gene>
<evidence type="ECO:0000313" key="3">
    <source>
        <dbReference type="EMBL" id="EUA16000.1"/>
    </source>
</evidence>
<accession>X7ZBN2</accession>
<feature type="compositionally biased region" description="Pro residues" evidence="1">
    <location>
        <begin position="464"/>
        <end position="473"/>
    </location>
</feature>
<dbReference type="Pfam" id="PF23717">
    <property type="entry name" value="DUF7159"/>
    <property type="match status" value="1"/>
</dbReference>
<dbReference type="PRINTS" id="PR01217">
    <property type="entry name" value="PRICHEXTENSN"/>
</dbReference>
<evidence type="ECO:0000256" key="1">
    <source>
        <dbReference type="SAM" id="MobiDB-lite"/>
    </source>
</evidence>
<comment type="caution">
    <text evidence="3">The sequence shown here is derived from an EMBL/GenBank/DDBJ whole genome shotgun (WGS) entry which is preliminary data.</text>
</comment>
<dbReference type="PATRIC" id="fig|1299334.3.peg.8244"/>